<evidence type="ECO:0000256" key="1">
    <source>
        <dbReference type="ARBA" id="ARBA00022857"/>
    </source>
</evidence>
<keyword evidence="1" id="KW-0521">NADP</keyword>
<dbReference type="OrthoDB" id="9780520at2"/>
<accession>A0A017T619</accession>
<evidence type="ECO:0000313" key="4">
    <source>
        <dbReference type="EMBL" id="EYF04467.1"/>
    </source>
</evidence>
<dbReference type="GO" id="GO:0016651">
    <property type="term" value="F:oxidoreductase activity, acting on NAD(P)H"/>
    <property type="evidence" value="ECO:0007669"/>
    <property type="project" value="TreeGrafter"/>
</dbReference>
<dbReference type="AlphaFoldDB" id="A0A017T619"/>
<dbReference type="InterPro" id="IPR020843">
    <property type="entry name" value="ER"/>
</dbReference>
<dbReference type="eggNOG" id="COG0604">
    <property type="taxonomic scope" value="Bacteria"/>
</dbReference>
<feature type="domain" description="Enoyl reductase (ER)" evidence="3">
    <location>
        <begin position="10"/>
        <end position="323"/>
    </location>
</feature>
<dbReference type="SUPFAM" id="SSF50129">
    <property type="entry name" value="GroES-like"/>
    <property type="match status" value="1"/>
</dbReference>
<dbReference type="NCBIfam" id="TIGR02824">
    <property type="entry name" value="quinone_pig3"/>
    <property type="match status" value="1"/>
</dbReference>
<name>A0A017T619_9BACT</name>
<dbReference type="InterPro" id="IPR011032">
    <property type="entry name" value="GroES-like_sf"/>
</dbReference>
<dbReference type="SUPFAM" id="SSF51735">
    <property type="entry name" value="NAD(P)-binding Rossmann-fold domains"/>
    <property type="match status" value="1"/>
</dbReference>
<dbReference type="SMART" id="SM00829">
    <property type="entry name" value="PKS_ER"/>
    <property type="match status" value="1"/>
</dbReference>
<dbReference type="PANTHER" id="PTHR48106:SF18">
    <property type="entry name" value="QUINONE OXIDOREDUCTASE PIG3"/>
    <property type="match status" value="1"/>
</dbReference>
<dbReference type="InterPro" id="IPR014189">
    <property type="entry name" value="Quinone_OxRdtase_PIG3"/>
</dbReference>
<proteinExistence type="predicted"/>
<dbReference type="InterPro" id="IPR013154">
    <property type="entry name" value="ADH-like_N"/>
</dbReference>
<dbReference type="RefSeq" id="WP_044244154.1">
    <property type="nucleotide sequence ID" value="NZ_ASRX01000033.1"/>
</dbReference>
<sequence length="330" mass="34299">MRAVFIRTPGGPEVLEIRDVPDPEPPFGHVRVRVHAAGVNRADLLQRAGAYPAPPGAPPDIPGLEYVGVVESVGAGVRRFSGGERVYGLVGGGAYAEKVIAHEGEVARVPENLSDEEAGAVPEAFLTALDALLVRGRLVAGERVLIHAVGSGVGTAGVQIARALGCTVIGTSRTADKLERCKELGMDAGVVAEKGTFADKVKEVAGGGIDVVLDLVGAAYLKDNLAVAAPRARIVCVGLTGGTQGEIDLGVLLRKRIEIVGTVIRARELAEKIALAQLLDKTIGPWLARGMVKPVVDKVFPLGEAKEAHAYVASNASFGKVLLDARDARG</sequence>
<dbReference type="Pfam" id="PF00107">
    <property type="entry name" value="ADH_zinc_N"/>
    <property type="match status" value="1"/>
</dbReference>
<dbReference type="Proteomes" id="UP000019678">
    <property type="component" value="Unassembled WGS sequence"/>
</dbReference>
<dbReference type="Gene3D" id="3.90.180.10">
    <property type="entry name" value="Medium-chain alcohol dehydrogenases, catalytic domain"/>
    <property type="match status" value="1"/>
</dbReference>
<keyword evidence="5" id="KW-1185">Reference proteome</keyword>
<dbReference type="CDD" id="cd05276">
    <property type="entry name" value="p53_inducible_oxidoreductase"/>
    <property type="match status" value="1"/>
</dbReference>
<comment type="caution">
    <text evidence="4">The sequence shown here is derived from an EMBL/GenBank/DDBJ whole genome shotgun (WGS) entry which is preliminary data.</text>
</comment>
<dbReference type="InterPro" id="IPR013149">
    <property type="entry name" value="ADH-like_C"/>
</dbReference>
<dbReference type="STRING" id="1192034.CAP_4435"/>
<organism evidence="4 5">
    <name type="scientific">Chondromyces apiculatus DSM 436</name>
    <dbReference type="NCBI Taxonomy" id="1192034"/>
    <lineage>
        <taxon>Bacteria</taxon>
        <taxon>Pseudomonadati</taxon>
        <taxon>Myxococcota</taxon>
        <taxon>Polyangia</taxon>
        <taxon>Polyangiales</taxon>
        <taxon>Polyangiaceae</taxon>
        <taxon>Chondromyces</taxon>
    </lineage>
</organism>
<dbReference type="Gene3D" id="3.40.50.720">
    <property type="entry name" value="NAD(P)-binding Rossmann-like Domain"/>
    <property type="match status" value="1"/>
</dbReference>
<protein>
    <submittedName>
        <fullName evidence="4">Quinone oxidoreductase</fullName>
    </submittedName>
</protein>
<evidence type="ECO:0000259" key="3">
    <source>
        <dbReference type="SMART" id="SM00829"/>
    </source>
</evidence>
<evidence type="ECO:0000256" key="2">
    <source>
        <dbReference type="ARBA" id="ARBA00023002"/>
    </source>
</evidence>
<keyword evidence="2" id="KW-0560">Oxidoreductase</keyword>
<dbReference type="InterPro" id="IPR036291">
    <property type="entry name" value="NAD(P)-bd_dom_sf"/>
</dbReference>
<gene>
    <name evidence="4" type="ORF">CAP_4435</name>
</gene>
<dbReference type="Pfam" id="PF08240">
    <property type="entry name" value="ADH_N"/>
    <property type="match status" value="1"/>
</dbReference>
<reference evidence="4 5" key="1">
    <citation type="submission" date="2013-05" db="EMBL/GenBank/DDBJ databases">
        <title>Genome assembly of Chondromyces apiculatus DSM 436.</title>
        <authorList>
            <person name="Sharma G."/>
            <person name="Khatri I."/>
            <person name="Kaur C."/>
            <person name="Mayilraj S."/>
            <person name="Subramanian S."/>
        </authorList>
    </citation>
    <scope>NUCLEOTIDE SEQUENCE [LARGE SCALE GENOMIC DNA]</scope>
    <source>
        <strain evidence="4 5">DSM 436</strain>
    </source>
</reference>
<dbReference type="EMBL" id="ASRX01000033">
    <property type="protein sequence ID" value="EYF04467.1"/>
    <property type="molecule type" value="Genomic_DNA"/>
</dbReference>
<dbReference type="GO" id="GO:0070402">
    <property type="term" value="F:NADPH binding"/>
    <property type="evidence" value="ECO:0007669"/>
    <property type="project" value="TreeGrafter"/>
</dbReference>
<dbReference type="PANTHER" id="PTHR48106">
    <property type="entry name" value="QUINONE OXIDOREDUCTASE PIG3-RELATED"/>
    <property type="match status" value="1"/>
</dbReference>
<evidence type="ECO:0000313" key="5">
    <source>
        <dbReference type="Proteomes" id="UP000019678"/>
    </source>
</evidence>